<organism evidence="4 5">
    <name type="scientific">Paenibacillus pectinilyticus</name>
    <dbReference type="NCBI Taxonomy" id="512399"/>
    <lineage>
        <taxon>Bacteria</taxon>
        <taxon>Bacillati</taxon>
        <taxon>Bacillota</taxon>
        <taxon>Bacilli</taxon>
        <taxon>Bacillales</taxon>
        <taxon>Paenibacillaceae</taxon>
        <taxon>Paenibacillus</taxon>
    </lineage>
</organism>
<accession>A0A1C0ZTL2</accession>
<comment type="caution">
    <text evidence="4">The sequence shown here is derived from an EMBL/GenBank/DDBJ whole genome shotgun (WGS) entry which is preliminary data.</text>
</comment>
<dbReference type="EMBL" id="LYPC01000028">
    <property type="protein sequence ID" value="OCT11425.1"/>
    <property type="molecule type" value="Genomic_DNA"/>
</dbReference>
<evidence type="ECO:0000256" key="1">
    <source>
        <dbReference type="ARBA" id="ARBA00023125"/>
    </source>
</evidence>
<protein>
    <recommendedName>
        <fullName evidence="3">HTH tetR-type domain-containing protein</fullName>
    </recommendedName>
</protein>
<proteinExistence type="predicted"/>
<dbReference type="RefSeq" id="WP_065858446.1">
    <property type="nucleotide sequence ID" value="NZ_LYPC01000028.1"/>
</dbReference>
<evidence type="ECO:0000313" key="5">
    <source>
        <dbReference type="Proteomes" id="UP000093309"/>
    </source>
</evidence>
<dbReference type="PRINTS" id="PR00455">
    <property type="entry name" value="HTHTETR"/>
</dbReference>
<dbReference type="SUPFAM" id="SSF48498">
    <property type="entry name" value="Tetracyclin repressor-like, C-terminal domain"/>
    <property type="match status" value="1"/>
</dbReference>
<gene>
    <name evidence="4" type="ORF">A8709_07075</name>
</gene>
<sequence length="203" mass="23196">MNELNIEAKMKILNAAKKLFAQKGFKQTGLRAICKEAGLNSIMIHYHFHGKDNLLSAIFQSCIPIHSNSWSEESCSNPVTRIIQIIREVITLRIKDPEITTILQQELVLPSNQNKLLHLLISPLWKEFRELLIVGKANGLFFYESLDVTLTFVISSVLMYRDWDFIGDILQRPTSSCELIVDEISTLILNALNYKNHNQSLVV</sequence>
<dbReference type="GO" id="GO:0003677">
    <property type="term" value="F:DNA binding"/>
    <property type="evidence" value="ECO:0007669"/>
    <property type="project" value="UniProtKB-UniRule"/>
</dbReference>
<dbReference type="AlphaFoldDB" id="A0A1C0ZTL2"/>
<dbReference type="InterPro" id="IPR036271">
    <property type="entry name" value="Tet_transcr_reg_TetR-rel_C_sf"/>
</dbReference>
<evidence type="ECO:0000313" key="4">
    <source>
        <dbReference type="EMBL" id="OCT11425.1"/>
    </source>
</evidence>
<dbReference type="PANTHER" id="PTHR30328:SF54">
    <property type="entry name" value="HTH-TYPE TRANSCRIPTIONAL REPRESSOR SCO4008"/>
    <property type="match status" value="1"/>
</dbReference>
<dbReference type="InterPro" id="IPR009057">
    <property type="entry name" value="Homeodomain-like_sf"/>
</dbReference>
<dbReference type="Proteomes" id="UP000093309">
    <property type="component" value="Unassembled WGS sequence"/>
</dbReference>
<evidence type="ECO:0000259" key="3">
    <source>
        <dbReference type="PROSITE" id="PS50977"/>
    </source>
</evidence>
<dbReference type="Pfam" id="PF00440">
    <property type="entry name" value="TetR_N"/>
    <property type="match status" value="1"/>
</dbReference>
<dbReference type="STRING" id="512399.A8709_07075"/>
<feature type="domain" description="HTH tetR-type" evidence="3">
    <location>
        <begin position="6"/>
        <end position="66"/>
    </location>
</feature>
<keyword evidence="5" id="KW-1185">Reference proteome</keyword>
<keyword evidence="1 2" id="KW-0238">DNA-binding</keyword>
<evidence type="ECO:0000256" key="2">
    <source>
        <dbReference type="PROSITE-ProRule" id="PRU00335"/>
    </source>
</evidence>
<dbReference type="Gene3D" id="1.10.10.60">
    <property type="entry name" value="Homeodomain-like"/>
    <property type="match status" value="1"/>
</dbReference>
<dbReference type="InterPro" id="IPR050109">
    <property type="entry name" value="HTH-type_TetR-like_transc_reg"/>
</dbReference>
<dbReference type="InterPro" id="IPR001647">
    <property type="entry name" value="HTH_TetR"/>
</dbReference>
<reference evidence="5" key="1">
    <citation type="submission" date="2016-05" db="EMBL/GenBank/DDBJ databases">
        <title>Paenibacillus oryzae. sp. nov., isolated from the rice root.</title>
        <authorList>
            <person name="Zhang J."/>
            <person name="Zhang X."/>
        </authorList>
    </citation>
    <scope>NUCLEOTIDE SEQUENCE [LARGE SCALE GENOMIC DNA]</scope>
    <source>
        <strain evidence="5">KCTC13222</strain>
    </source>
</reference>
<name>A0A1C0ZTL2_9BACL</name>
<dbReference type="GO" id="GO:0006355">
    <property type="term" value="P:regulation of DNA-templated transcription"/>
    <property type="evidence" value="ECO:0007669"/>
    <property type="project" value="UniProtKB-ARBA"/>
</dbReference>
<dbReference type="OrthoDB" id="9789566at2"/>
<dbReference type="SUPFAM" id="SSF46689">
    <property type="entry name" value="Homeodomain-like"/>
    <property type="match status" value="1"/>
</dbReference>
<dbReference type="PROSITE" id="PS50977">
    <property type="entry name" value="HTH_TETR_2"/>
    <property type="match status" value="1"/>
</dbReference>
<feature type="DNA-binding region" description="H-T-H motif" evidence="2">
    <location>
        <begin position="29"/>
        <end position="48"/>
    </location>
</feature>
<dbReference type="Gene3D" id="1.10.357.10">
    <property type="entry name" value="Tetracycline Repressor, domain 2"/>
    <property type="match status" value="1"/>
</dbReference>
<dbReference type="PANTHER" id="PTHR30328">
    <property type="entry name" value="TRANSCRIPTIONAL REPRESSOR"/>
    <property type="match status" value="1"/>
</dbReference>